<dbReference type="AlphaFoldDB" id="A0A2D3UM36"/>
<keyword evidence="4" id="KW-0503">Monooxygenase</keyword>
<gene>
    <name evidence="4" type="ORF">RCC_01822</name>
</gene>
<accession>A0A2D3UM36</accession>
<dbReference type="Pfam" id="PF00067">
    <property type="entry name" value="p450"/>
    <property type="match status" value="1"/>
</dbReference>
<dbReference type="InterPro" id="IPR001128">
    <property type="entry name" value="Cyt_P450"/>
</dbReference>
<evidence type="ECO:0000256" key="3">
    <source>
        <dbReference type="SAM" id="Phobius"/>
    </source>
</evidence>
<comment type="similarity">
    <text evidence="1">Belongs to the cytochrome P450 family.</text>
</comment>
<dbReference type="EMBL" id="FJUY01000002">
    <property type="protein sequence ID" value="CZT15982.1"/>
    <property type="molecule type" value="Genomic_DNA"/>
</dbReference>
<keyword evidence="3" id="KW-0472">Membrane</keyword>
<keyword evidence="5" id="KW-1185">Reference proteome</keyword>
<dbReference type="GO" id="GO:0005506">
    <property type="term" value="F:iron ion binding"/>
    <property type="evidence" value="ECO:0007669"/>
    <property type="project" value="InterPro"/>
</dbReference>
<keyword evidence="3" id="KW-0812">Transmembrane</keyword>
<dbReference type="SUPFAM" id="SSF48264">
    <property type="entry name" value="Cytochrome P450"/>
    <property type="match status" value="1"/>
</dbReference>
<keyword evidence="4" id="KW-0560">Oxidoreductase</keyword>
<dbReference type="GO" id="GO:0004497">
    <property type="term" value="F:monooxygenase activity"/>
    <property type="evidence" value="ECO:0007669"/>
    <property type="project" value="UniProtKB-KW"/>
</dbReference>
<evidence type="ECO:0000313" key="5">
    <source>
        <dbReference type="Proteomes" id="UP000225277"/>
    </source>
</evidence>
<dbReference type="PRINTS" id="PR00385">
    <property type="entry name" value="P450"/>
</dbReference>
<dbReference type="STRING" id="112498.A0A2D3UM36"/>
<evidence type="ECO:0000313" key="4">
    <source>
        <dbReference type="EMBL" id="CZT15982.1"/>
    </source>
</evidence>
<dbReference type="InterPro" id="IPR002401">
    <property type="entry name" value="Cyt_P450_E_grp-I"/>
</dbReference>
<evidence type="ECO:0000256" key="1">
    <source>
        <dbReference type="ARBA" id="ARBA00010617"/>
    </source>
</evidence>
<keyword evidence="2" id="KW-0479">Metal-binding</keyword>
<keyword evidence="2" id="KW-0349">Heme</keyword>
<dbReference type="PANTHER" id="PTHR24305">
    <property type="entry name" value="CYTOCHROME P450"/>
    <property type="match status" value="1"/>
</dbReference>
<keyword evidence="3" id="KW-1133">Transmembrane helix</keyword>
<dbReference type="PANTHER" id="PTHR24305:SF166">
    <property type="entry name" value="CYTOCHROME P450 12A4, MITOCHONDRIAL-RELATED"/>
    <property type="match status" value="1"/>
</dbReference>
<organism evidence="4 5">
    <name type="scientific">Ramularia collo-cygni</name>
    <dbReference type="NCBI Taxonomy" id="112498"/>
    <lineage>
        <taxon>Eukaryota</taxon>
        <taxon>Fungi</taxon>
        <taxon>Dikarya</taxon>
        <taxon>Ascomycota</taxon>
        <taxon>Pezizomycotina</taxon>
        <taxon>Dothideomycetes</taxon>
        <taxon>Dothideomycetidae</taxon>
        <taxon>Mycosphaerellales</taxon>
        <taxon>Mycosphaerellaceae</taxon>
        <taxon>Ramularia</taxon>
    </lineage>
</organism>
<dbReference type="CDD" id="cd11069">
    <property type="entry name" value="CYP_FUM15-like"/>
    <property type="match status" value="1"/>
</dbReference>
<feature type="binding site" description="axial binding residue" evidence="2">
    <location>
        <position position="484"/>
    </location>
    <ligand>
        <name>heme</name>
        <dbReference type="ChEBI" id="CHEBI:30413"/>
    </ligand>
    <ligandPart>
        <name>Fe</name>
        <dbReference type="ChEBI" id="CHEBI:18248"/>
    </ligandPart>
</feature>
<dbReference type="OrthoDB" id="1470350at2759"/>
<dbReference type="Gene3D" id="1.10.630.10">
    <property type="entry name" value="Cytochrome P450"/>
    <property type="match status" value="1"/>
</dbReference>
<dbReference type="GO" id="GO:0016705">
    <property type="term" value="F:oxidoreductase activity, acting on paired donors, with incorporation or reduction of molecular oxygen"/>
    <property type="evidence" value="ECO:0007669"/>
    <property type="project" value="InterPro"/>
</dbReference>
<dbReference type="GeneID" id="35597049"/>
<reference evidence="4 5" key="1">
    <citation type="submission" date="2016-03" db="EMBL/GenBank/DDBJ databases">
        <authorList>
            <person name="Ploux O."/>
        </authorList>
    </citation>
    <scope>NUCLEOTIDE SEQUENCE [LARGE SCALE GENOMIC DNA]</scope>
    <source>
        <strain evidence="4 5">URUG2</strain>
    </source>
</reference>
<dbReference type="PRINTS" id="PR00463">
    <property type="entry name" value="EP450I"/>
</dbReference>
<proteinExistence type="inferred from homology"/>
<dbReference type="GO" id="GO:0020037">
    <property type="term" value="F:heme binding"/>
    <property type="evidence" value="ECO:0007669"/>
    <property type="project" value="InterPro"/>
</dbReference>
<evidence type="ECO:0000256" key="2">
    <source>
        <dbReference type="PIRSR" id="PIRSR602401-1"/>
    </source>
</evidence>
<protein>
    <submittedName>
        <fullName evidence="4">Related to cytochrome P450 monooxygenase</fullName>
    </submittedName>
</protein>
<name>A0A2D3UM36_9PEZI</name>
<comment type="cofactor">
    <cofactor evidence="2">
        <name>heme</name>
        <dbReference type="ChEBI" id="CHEBI:30413"/>
    </cofactor>
</comment>
<keyword evidence="2" id="KW-0408">Iron</keyword>
<feature type="transmembrane region" description="Helical" evidence="3">
    <location>
        <begin position="6"/>
        <end position="27"/>
    </location>
</feature>
<dbReference type="InterPro" id="IPR050121">
    <property type="entry name" value="Cytochrome_P450_monoxygenase"/>
</dbReference>
<feature type="transmembrane region" description="Helical" evidence="3">
    <location>
        <begin position="39"/>
        <end position="59"/>
    </location>
</feature>
<sequence>MSTLQGKIVVGLLAAGPPAALLLRTYLDPQYLASSSKTLILLSVIICAVILRNVTVPYFTSPLRHLPQPPGERLLTGHLLEEFAKPIGSTLRRWVDNVDNAGLIFYRGILHCFPRLLLTTPEALHEVLITHAYDYQKPSPGRILLSRTTGQGLVVVEGHEHKLQRKSVAPAFTGKQIKDLVPLFWSKSKEFVDVIANQLDVPSGLNQAGGRTGVVDLTKWTSRATLDIIGQACVGRDFASLYNQDDEFVQQYDKILGKVPGNILVYGALSVLIPIHIGRWVPFFTRFRQASDGRYHLRPLCRNLIEIKRRDMESESAKHVDILSVLIRSGQFTDDGLVDQLLTFLAAGHETTSGALSFTAWLLSINPSVQNKLRAELREYFAVNTDITAASLDQLPYLNAVTNEQLRLVPSVPTTARVAIRDTQILGQHVAAGTHIVISPWAINRSQKIWGPDAEEFRPERWLEQETSKSPLNLMTFLHGPRSCIGQAFSRAELKCLVAALVHKFELKMADPGEVIEPVGLATVKPKNGLRLLLREL</sequence>
<dbReference type="RefSeq" id="XP_023622875.1">
    <property type="nucleotide sequence ID" value="XM_023767107.1"/>
</dbReference>
<dbReference type="InterPro" id="IPR036396">
    <property type="entry name" value="Cyt_P450_sf"/>
</dbReference>
<dbReference type="Proteomes" id="UP000225277">
    <property type="component" value="Unassembled WGS sequence"/>
</dbReference>